<proteinExistence type="predicted"/>
<evidence type="ECO:0000313" key="2">
    <source>
        <dbReference type="EMBL" id="WEX86639.1"/>
    </source>
</evidence>
<evidence type="ECO:0000313" key="3">
    <source>
        <dbReference type="Proteomes" id="UP001229355"/>
    </source>
</evidence>
<feature type="transmembrane region" description="Helical" evidence="1">
    <location>
        <begin position="54"/>
        <end position="77"/>
    </location>
</feature>
<keyword evidence="1" id="KW-1133">Transmembrane helix</keyword>
<feature type="transmembrane region" description="Helical" evidence="1">
    <location>
        <begin position="160"/>
        <end position="179"/>
    </location>
</feature>
<protein>
    <submittedName>
        <fullName evidence="2">Uncharacterized protein</fullName>
    </submittedName>
</protein>
<keyword evidence="1" id="KW-0472">Membrane</keyword>
<dbReference type="Proteomes" id="UP001229355">
    <property type="component" value="Chromosome 1"/>
</dbReference>
<organism evidence="2 3">
    <name type="scientific">Sinorhizobium garamanticum</name>
    <dbReference type="NCBI Taxonomy" id="680247"/>
    <lineage>
        <taxon>Bacteria</taxon>
        <taxon>Pseudomonadati</taxon>
        <taxon>Pseudomonadota</taxon>
        <taxon>Alphaproteobacteria</taxon>
        <taxon>Hyphomicrobiales</taxon>
        <taxon>Rhizobiaceae</taxon>
        <taxon>Sinorhizobium/Ensifer group</taxon>
        <taxon>Sinorhizobium</taxon>
    </lineage>
</organism>
<feature type="transmembrane region" description="Helical" evidence="1">
    <location>
        <begin position="199"/>
        <end position="220"/>
    </location>
</feature>
<dbReference type="RefSeq" id="WP_280658707.1">
    <property type="nucleotide sequence ID" value="NZ_CP120373.1"/>
</dbReference>
<evidence type="ECO:0000256" key="1">
    <source>
        <dbReference type="SAM" id="Phobius"/>
    </source>
</evidence>
<reference evidence="2 3" key="1">
    <citation type="submission" date="2023-03" db="EMBL/GenBank/DDBJ databases">
        <authorList>
            <person name="Kaur S."/>
            <person name="Espinosa-Saiz D."/>
            <person name="Velazquez E."/>
            <person name="Menendez E."/>
            <person name="diCenzo G.C."/>
        </authorList>
    </citation>
    <scope>NUCLEOTIDE SEQUENCE [LARGE SCALE GENOMIC DNA]</scope>
    <source>
        <strain evidence="2 3">LMG 24692</strain>
    </source>
</reference>
<keyword evidence="3" id="KW-1185">Reference proteome</keyword>
<name>A0ABY8D6Y6_9HYPH</name>
<accession>A0ABY8D6Y6</accession>
<gene>
    <name evidence="2" type="ORF">PZN02_002942</name>
</gene>
<sequence>MAWEKELVIFCRQPFAAKRGARAGQAERVAVMKKEVPSLLKLAEGIEDPSFQRFYGFFFGRGSLLIIYIPYLLMLIVPRHFFDFQGPRSIMTWLPKFWFEARNFKAKYLIEDINFYFSTSLLSYAVMSVISIVAAIKCYRTGRNFPFTLTQSQPWKPYRFFLIPALIAILLGVVVPLPVGGDDSGFRGNPFENPVYLPAYSSMFFGLLMVVSAAGALWLGRERARLRLERQKPPRPMVSVFLDQREHSDS</sequence>
<keyword evidence="1" id="KW-0812">Transmembrane</keyword>
<feature type="transmembrane region" description="Helical" evidence="1">
    <location>
        <begin position="115"/>
        <end position="139"/>
    </location>
</feature>
<dbReference type="EMBL" id="CP120373">
    <property type="protein sequence ID" value="WEX86639.1"/>
    <property type="molecule type" value="Genomic_DNA"/>
</dbReference>